<evidence type="ECO:0000313" key="2">
    <source>
        <dbReference type="EMBL" id="CAE0438725.1"/>
    </source>
</evidence>
<gene>
    <name evidence="2" type="ORF">ASTO00021_LOCUS8947</name>
    <name evidence="3" type="ORF">ASTO00021_LOCUS8952</name>
</gene>
<dbReference type="AlphaFoldDB" id="A0A6S8CKD1"/>
<feature type="compositionally biased region" description="Acidic residues" evidence="1">
    <location>
        <begin position="149"/>
        <end position="176"/>
    </location>
</feature>
<feature type="region of interest" description="Disordered" evidence="1">
    <location>
        <begin position="40"/>
        <end position="118"/>
    </location>
</feature>
<proteinExistence type="predicted"/>
<accession>A0A6S8CKD1</accession>
<dbReference type="EMBL" id="HBIN01011919">
    <property type="protein sequence ID" value="CAE0438730.1"/>
    <property type="molecule type" value="Transcribed_RNA"/>
</dbReference>
<evidence type="ECO:0000313" key="3">
    <source>
        <dbReference type="EMBL" id="CAE0438730.1"/>
    </source>
</evidence>
<feature type="compositionally biased region" description="Low complexity" evidence="1">
    <location>
        <begin position="221"/>
        <end position="239"/>
    </location>
</feature>
<sequence>MEMENLENLFIEYEKVLESVNDLVLDKNDGKRTGTHILQSLNAHESNNGNDDDQKATSNAKSSFDAKAIGVVADTNEDADNRRRARSGSSSSTFDSQTFSDSQSKSCSTSQLEPSVKNDTHNCKKRFALLSVEEQRKLNLIPCVRDDTFDLQDDDGSDSDLDNDNGNDPEGFYDDYEGEGYIRIRISEEEYWDIEEAHWEKDHYSEKQIALEGSEEENENDSASSSSASSVHSQQGYSSPTNTKKSVAHPTIMADGQEKTVTELSPREWAHAVKVSEEILGYDSFQLPIVYEYRRTGFEATKELTLKPEVRT</sequence>
<organism evidence="2">
    <name type="scientific">Aplanochytrium stocchinoi</name>
    <dbReference type="NCBI Taxonomy" id="215587"/>
    <lineage>
        <taxon>Eukaryota</taxon>
        <taxon>Sar</taxon>
        <taxon>Stramenopiles</taxon>
        <taxon>Bigyra</taxon>
        <taxon>Labyrinthulomycetes</taxon>
        <taxon>Thraustochytrida</taxon>
        <taxon>Thraustochytriidae</taxon>
        <taxon>Aplanochytrium</taxon>
    </lineage>
</organism>
<feature type="compositionally biased region" description="Low complexity" evidence="1">
    <location>
        <begin position="87"/>
        <end position="111"/>
    </location>
</feature>
<feature type="region of interest" description="Disordered" evidence="1">
    <location>
        <begin position="211"/>
        <end position="253"/>
    </location>
</feature>
<dbReference type="EMBL" id="HBIN01011914">
    <property type="protein sequence ID" value="CAE0438725.1"/>
    <property type="molecule type" value="Transcribed_RNA"/>
</dbReference>
<feature type="compositionally biased region" description="Polar residues" evidence="1">
    <location>
        <begin position="40"/>
        <end position="49"/>
    </location>
</feature>
<feature type="region of interest" description="Disordered" evidence="1">
    <location>
        <begin position="147"/>
        <end position="176"/>
    </location>
</feature>
<evidence type="ECO:0000256" key="1">
    <source>
        <dbReference type="SAM" id="MobiDB-lite"/>
    </source>
</evidence>
<protein>
    <submittedName>
        <fullName evidence="2">Uncharacterized protein</fullName>
    </submittedName>
</protein>
<reference evidence="2" key="1">
    <citation type="submission" date="2021-01" db="EMBL/GenBank/DDBJ databases">
        <authorList>
            <person name="Corre E."/>
            <person name="Pelletier E."/>
            <person name="Niang G."/>
            <person name="Scheremetjew M."/>
            <person name="Finn R."/>
            <person name="Kale V."/>
            <person name="Holt S."/>
            <person name="Cochrane G."/>
            <person name="Meng A."/>
            <person name="Brown T."/>
            <person name="Cohen L."/>
        </authorList>
    </citation>
    <scope>NUCLEOTIDE SEQUENCE</scope>
    <source>
        <strain evidence="2">GSBS06</strain>
    </source>
</reference>
<name>A0A6S8CKD1_9STRA</name>